<dbReference type="Proteomes" id="UP000324974">
    <property type="component" value="Chromosome"/>
</dbReference>
<accession>A0A5C1AR62</accession>
<keyword evidence="2" id="KW-1185">Reference proteome</keyword>
<proteinExistence type="predicted"/>
<name>A0A5C1AR62_9BACT</name>
<reference evidence="2" key="1">
    <citation type="submission" date="2019-08" db="EMBL/GenBank/DDBJ databases">
        <title>Limnoglobus roseus gen. nov., sp. nov., a novel freshwater planctomycete with a giant genome from the family Gemmataceae.</title>
        <authorList>
            <person name="Kulichevskaya I.S."/>
            <person name="Naumoff D.G."/>
            <person name="Miroshnikov K."/>
            <person name="Ivanova A."/>
            <person name="Philippov D.A."/>
            <person name="Hakobyan A."/>
            <person name="Rijpstra I.C."/>
            <person name="Sinninghe Damste J.S."/>
            <person name="Liesack W."/>
            <person name="Dedysh S.N."/>
        </authorList>
    </citation>
    <scope>NUCLEOTIDE SEQUENCE [LARGE SCALE GENOMIC DNA]</scope>
    <source>
        <strain evidence="2">PX52</strain>
    </source>
</reference>
<protein>
    <submittedName>
        <fullName evidence="1">Uncharacterized protein</fullName>
    </submittedName>
</protein>
<gene>
    <name evidence="1" type="ORF">PX52LOC_08235</name>
</gene>
<dbReference type="EMBL" id="CP042425">
    <property type="protein sequence ID" value="QEL21105.1"/>
    <property type="molecule type" value="Genomic_DNA"/>
</dbReference>
<dbReference type="AlphaFoldDB" id="A0A5C1AR62"/>
<organism evidence="1 2">
    <name type="scientific">Limnoglobus roseus</name>
    <dbReference type="NCBI Taxonomy" id="2598579"/>
    <lineage>
        <taxon>Bacteria</taxon>
        <taxon>Pseudomonadati</taxon>
        <taxon>Planctomycetota</taxon>
        <taxon>Planctomycetia</taxon>
        <taxon>Gemmatales</taxon>
        <taxon>Gemmataceae</taxon>
        <taxon>Limnoglobus</taxon>
    </lineage>
</organism>
<dbReference type="KEGG" id="lrs:PX52LOC_08235"/>
<evidence type="ECO:0000313" key="2">
    <source>
        <dbReference type="Proteomes" id="UP000324974"/>
    </source>
</evidence>
<dbReference type="RefSeq" id="WP_149115346.1">
    <property type="nucleotide sequence ID" value="NZ_CP042425.1"/>
</dbReference>
<evidence type="ECO:0000313" key="1">
    <source>
        <dbReference type="EMBL" id="QEL21105.1"/>
    </source>
</evidence>
<sequence>MPPSIVAVYRMSRLLADRLVVAAAEGQLSTAVTCVMGLTRAAAAIAEDVNRASEDEVRAAKCLQDELASLTGKVADAHAAGLVAEMVTRWFGPQGLPVSEVGEFEQLAATLRGPDPSA</sequence>